<keyword evidence="1" id="KW-0732">Signal</keyword>
<comment type="caution">
    <text evidence="2">The sequence shown here is derived from an EMBL/GenBank/DDBJ whole genome shotgun (WGS) entry which is preliminary data.</text>
</comment>
<dbReference type="InterPro" id="IPR014547">
    <property type="entry name" value="UCP028477"/>
</dbReference>
<dbReference type="Proteomes" id="UP001500279">
    <property type="component" value="Unassembled WGS sequence"/>
</dbReference>
<keyword evidence="3" id="KW-1185">Reference proteome</keyword>
<protein>
    <recommendedName>
        <fullName evidence="4">DUF2145 domain-containing protein</fullName>
    </recommendedName>
</protein>
<feature type="chain" id="PRO_5047238543" description="DUF2145 domain-containing protein" evidence="1">
    <location>
        <begin position="24"/>
        <end position="302"/>
    </location>
</feature>
<proteinExistence type="predicted"/>
<dbReference type="EMBL" id="BAAAEW010000004">
    <property type="protein sequence ID" value="GAA0744616.1"/>
    <property type="molecule type" value="Genomic_DNA"/>
</dbReference>
<sequence>MTRGSWGALPGACLILLAGTASASSLQFCDLPADLNGAQQDRMFRFAAVVRQVLQQSGSSAAIIARSGQNLERFGQRYSHTGVALADSANGPWSVRQLYYACDEKMPRLFDQGVAGFISGTDKPDEGYVSLLLPTPEQAEVLARLALSNAEALRLLGADYSANAFPFSTRYQNCNQWVAELLAAAWGPVALQPEQPRERAQAWLSGHGYTPTLMDASAPWLALVKPFIPFVHDDDHPTEEAESRIYRVSMPASIEGLVRDNAPQVQRVELCHAGTRVVVHRGWSPLGAACEPGEGDEVLALD</sequence>
<dbReference type="PIRSF" id="PIRSF028477">
    <property type="entry name" value="UCP028477"/>
    <property type="match status" value="1"/>
</dbReference>
<dbReference type="Pfam" id="PF09916">
    <property type="entry name" value="DUF2145"/>
    <property type="match status" value="1"/>
</dbReference>
<accession>A0ABN1JQF3</accession>
<reference evidence="2 3" key="1">
    <citation type="journal article" date="2019" name="Int. J. Syst. Evol. Microbiol.">
        <title>The Global Catalogue of Microorganisms (GCM) 10K type strain sequencing project: providing services to taxonomists for standard genome sequencing and annotation.</title>
        <authorList>
            <consortium name="The Broad Institute Genomics Platform"/>
            <consortium name="The Broad Institute Genome Sequencing Center for Infectious Disease"/>
            <person name="Wu L."/>
            <person name="Ma J."/>
        </authorList>
    </citation>
    <scope>NUCLEOTIDE SEQUENCE [LARGE SCALE GENOMIC DNA]</scope>
    <source>
        <strain evidence="2 3">JCM 15503</strain>
    </source>
</reference>
<evidence type="ECO:0000256" key="1">
    <source>
        <dbReference type="SAM" id="SignalP"/>
    </source>
</evidence>
<evidence type="ECO:0008006" key="4">
    <source>
        <dbReference type="Google" id="ProtNLM"/>
    </source>
</evidence>
<evidence type="ECO:0000313" key="2">
    <source>
        <dbReference type="EMBL" id="GAA0744616.1"/>
    </source>
</evidence>
<gene>
    <name evidence="2" type="ORF">GCM10009107_10340</name>
</gene>
<dbReference type="RefSeq" id="WP_141285239.1">
    <property type="nucleotide sequence ID" value="NZ_BAAAEW010000004.1"/>
</dbReference>
<organism evidence="2 3">
    <name type="scientific">Ideonella azotifigens</name>
    <dbReference type="NCBI Taxonomy" id="513160"/>
    <lineage>
        <taxon>Bacteria</taxon>
        <taxon>Pseudomonadati</taxon>
        <taxon>Pseudomonadota</taxon>
        <taxon>Betaproteobacteria</taxon>
        <taxon>Burkholderiales</taxon>
        <taxon>Sphaerotilaceae</taxon>
        <taxon>Ideonella</taxon>
    </lineage>
</organism>
<evidence type="ECO:0000313" key="3">
    <source>
        <dbReference type="Proteomes" id="UP001500279"/>
    </source>
</evidence>
<name>A0ABN1JQF3_9BURK</name>
<feature type="signal peptide" evidence="1">
    <location>
        <begin position="1"/>
        <end position="23"/>
    </location>
</feature>